<keyword evidence="3" id="KW-1185">Reference proteome</keyword>
<evidence type="ECO:0000313" key="2">
    <source>
        <dbReference type="EMBL" id="MEQ2206247.1"/>
    </source>
</evidence>
<name>A0ABV0REY1_9TELE</name>
<evidence type="ECO:0000313" key="3">
    <source>
        <dbReference type="Proteomes" id="UP001434883"/>
    </source>
</evidence>
<reference evidence="2 3" key="1">
    <citation type="submission" date="2021-06" db="EMBL/GenBank/DDBJ databases">
        <authorList>
            <person name="Palmer J.M."/>
        </authorList>
    </citation>
    <scope>NUCLEOTIDE SEQUENCE [LARGE SCALE GENOMIC DNA]</scope>
    <source>
        <strain evidence="2 3">XC_2019</strain>
        <tissue evidence="2">Muscle</tissue>
    </source>
</reference>
<proteinExistence type="predicted"/>
<accession>A0ABV0REY1</accession>
<feature type="compositionally biased region" description="Polar residues" evidence="1">
    <location>
        <begin position="48"/>
        <end position="73"/>
    </location>
</feature>
<protein>
    <submittedName>
        <fullName evidence="2">Uncharacterized protein</fullName>
    </submittedName>
</protein>
<evidence type="ECO:0000256" key="1">
    <source>
        <dbReference type="SAM" id="MobiDB-lite"/>
    </source>
</evidence>
<sequence>MHRFWMLGVFGNVVKYYFKTKKEKTNSSTVKKLNRNFLPDVNAPLAPDTTTNGNQRILPSMSPQKKQNSDMAAVQSCQKSVCTAEGKETAKLKHDLWQDTDSTMPCKLDHAASVEFQANH</sequence>
<comment type="caution">
    <text evidence="2">The sequence shown here is derived from an EMBL/GenBank/DDBJ whole genome shotgun (WGS) entry which is preliminary data.</text>
</comment>
<feature type="region of interest" description="Disordered" evidence="1">
    <location>
        <begin position="40"/>
        <end position="73"/>
    </location>
</feature>
<dbReference type="Proteomes" id="UP001434883">
    <property type="component" value="Unassembled WGS sequence"/>
</dbReference>
<organism evidence="2 3">
    <name type="scientific">Xenoophorus captivus</name>
    <dbReference type="NCBI Taxonomy" id="1517983"/>
    <lineage>
        <taxon>Eukaryota</taxon>
        <taxon>Metazoa</taxon>
        <taxon>Chordata</taxon>
        <taxon>Craniata</taxon>
        <taxon>Vertebrata</taxon>
        <taxon>Euteleostomi</taxon>
        <taxon>Actinopterygii</taxon>
        <taxon>Neopterygii</taxon>
        <taxon>Teleostei</taxon>
        <taxon>Neoteleostei</taxon>
        <taxon>Acanthomorphata</taxon>
        <taxon>Ovalentaria</taxon>
        <taxon>Atherinomorphae</taxon>
        <taxon>Cyprinodontiformes</taxon>
        <taxon>Goodeidae</taxon>
        <taxon>Xenoophorus</taxon>
    </lineage>
</organism>
<dbReference type="EMBL" id="JAHRIN010042665">
    <property type="protein sequence ID" value="MEQ2206247.1"/>
    <property type="molecule type" value="Genomic_DNA"/>
</dbReference>
<gene>
    <name evidence="2" type="ORF">XENOCAPTIV_026396</name>
</gene>